<dbReference type="PROSITE" id="PS01011">
    <property type="entry name" value="FOLYLPOLYGLU_SYNT_1"/>
    <property type="match status" value="1"/>
</dbReference>
<comment type="catalytic activity">
    <reaction evidence="10">
        <text>(6S)-5,6,7,8-tetrahydrofolyl-(gamma-L-Glu)(n) + L-glutamate + ATP = (6S)-5,6,7,8-tetrahydrofolyl-(gamma-L-Glu)(n+1) + ADP + phosphate + H(+)</text>
        <dbReference type="Rhea" id="RHEA:10580"/>
        <dbReference type="Rhea" id="RHEA-COMP:14738"/>
        <dbReference type="Rhea" id="RHEA-COMP:14740"/>
        <dbReference type="ChEBI" id="CHEBI:15378"/>
        <dbReference type="ChEBI" id="CHEBI:29985"/>
        <dbReference type="ChEBI" id="CHEBI:30616"/>
        <dbReference type="ChEBI" id="CHEBI:43474"/>
        <dbReference type="ChEBI" id="CHEBI:141005"/>
        <dbReference type="ChEBI" id="CHEBI:456216"/>
        <dbReference type="EC" id="6.3.2.17"/>
    </reaction>
</comment>
<dbReference type="Gene3D" id="3.90.190.20">
    <property type="entry name" value="Mur ligase, C-terminal domain"/>
    <property type="match status" value="1"/>
</dbReference>
<evidence type="ECO:0000256" key="5">
    <source>
        <dbReference type="ARBA" id="ARBA00022723"/>
    </source>
</evidence>
<evidence type="ECO:0000256" key="4">
    <source>
        <dbReference type="ARBA" id="ARBA00022598"/>
    </source>
</evidence>
<evidence type="ECO:0000256" key="3">
    <source>
        <dbReference type="ARBA" id="ARBA00013025"/>
    </source>
</evidence>
<keyword evidence="7 11" id="KW-0067">ATP-binding</keyword>
<comment type="cofactor">
    <cofactor evidence="1">
        <name>Mg(2+)</name>
        <dbReference type="ChEBI" id="CHEBI:18420"/>
    </cofactor>
</comment>
<dbReference type="InterPro" id="IPR036615">
    <property type="entry name" value="Mur_ligase_C_dom_sf"/>
</dbReference>
<dbReference type="InterPro" id="IPR018109">
    <property type="entry name" value="Folylpolyglutamate_synth_CS"/>
</dbReference>
<keyword evidence="5" id="KW-0479">Metal-binding</keyword>
<feature type="domain" description="Mur ligase central" evidence="13">
    <location>
        <begin position="47"/>
        <end position="190"/>
    </location>
</feature>
<evidence type="ECO:0000256" key="7">
    <source>
        <dbReference type="ARBA" id="ARBA00022840"/>
    </source>
</evidence>
<proteinExistence type="inferred from homology"/>
<reference evidence="14 15" key="1">
    <citation type="submission" date="2013-05" db="EMBL/GenBank/DDBJ databases">
        <title>Draft genome sequence of Rubidibacter lacunae KORDI 51-2.</title>
        <authorList>
            <person name="Choi D.H."/>
            <person name="Noh J.H."/>
            <person name="Kwon K.-K."/>
            <person name="Lee J.-H."/>
            <person name="Ryu J.-Y."/>
        </authorList>
    </citation>
    <scope>NUCLEOTIDE SEQUENCE [LARGE SCALE GENOMIC DNA]</scope>
    <source>
        <strain evidence="14 15">KORDI 51-2</strain>
    </source>
</reference>
<accession>U5DK98</accession>
<feature type="domain" description="Mur ligase C-terminal" evidence="12">
    <location>
        <begin position="291"/>
        <end position="402"/>
    </location>
</feature>
<dbReference type="InterPro" id="IPR013221">
    <property type="entry name" value="Mur_ligase_cen"/>
</dbReference>
<dbReference type="EC" id="6.3.2.17" evidence="3"/>
<dbReference type="PANTHER" id="PTHR11136:SF0">
    <property type="entry name" value="DIHYDROFOLATE SYNTHETASE-RELATED"/>
    <property type="match status" value="1"/>
</dbReference>
<comment type="similarity">
    <text evidence="2 11">Belongs to the folylpolyglutamate synthase family.</text>
</comment>
<dbReference type="Gene3D" id="3.40.1190.10">
    <property type="entry name" value="Mur-like, catalytic domain"/>
    <property type="match status" value="1"/>
</dbReference>
<dbReference type="SUPFAM" id="SSF53244">
    <property type="entry name" value="MurD-like peptide ligases, peptide-binding domain"/>
    <property type="match status" value="1"/>
</dbReference>
<dbReference type="InterPro" id="IPR001645">
    <property type="entry name" value="Folylpolyglutamate_synth"/>
</dbReference>
<gene>
    <name evidence="14" type="ORF">KR51_00024230</name>
</gene>
<dbReference type="NCBIfam" id="TIGR01499">
    <property type="entry name" value="folC"/>
    <property type="match status" value="1"/>
</dbReference>
<comment type="caution">
    <text evidence="14">The sequence shown here is derived from an EMBL/GenBank/DDBJ whole genome shotgun (WGS) entry which is preliminary data.</text>
</comment>
<dbReference type="InterPro" id="IPR036565">
    <property type="entry name" value="Mur-like_cat_sf"/>
</dbReference>
<dbReference type="Proteomes" id="UP000016960">
    <property type="component" value="Unassembled WGS sequence"/>
</dbReference>
<dbReference type="FunFam" id="3.40.1190.10:FF:000011">
    <property type="entry name" value="Folylpolyglutamate synthase/dihydrofolate synthase"/>
    <property type="match status" value="1"/>
</dbReference>
<dbReference type="AlphaFoldDB" id="U5DK98"/>
<evidence type="ECO:0000259" key="13">
    <source>
        <dbReference type="Pfam" id="PF08245"/>
    </source>
</evidence>
<dbReference type="Pfam" id="PF08245">
    <property type="entry name" value="Mur_ligase_M"/>
    <property type="match status" value="1"/>
</dbReference>
<keyword evidence="6 11" id="KW-0547">Nucleotide-binding</keyword>
<evidence type="ECO:0000256" key="2">
    <source>
        <dbReference type="ARBA" id="ARBA00008276"/>
    </source>
</evidence>
<dbReference type="EMBL" id="ASSJ01000058">
    <property type="protein sequence ID" value="ERN41004.1"/>
    <property type="molecule type" value="Genomic_DNA"/>
</dbReference>
<evidence type="ECO:0000256" key="10">
    <source>
        <dbReference type="ARBA" id="ARBA00047493"/>
    </source>
</evidence>
<dbReference type="SUPFAM" id="SSF53623">
    <property type="entry name" value="MurD-like peptide ligases, catalytic domain"/>
    <property type="match status" value="1"/>
</dbReference>
<evidence type="ECO:0000313" key="14">
    <source>
        <dbReference type="EMBL" id="ERN41004.1"/>
    </source>
</evidence>
<dbReference type="Pfam" id="PF02875">
    <property type="entry name" value="Mur_ligase_C"/>
    <property type="match status" value="1"/>
</dbReference>
<evidence type="ECO:0000256" key="8">
    <source>
        <dbReference type="ARBA" id="ARBA00022842"/>
    </source>
</evidence>
<dbReference type="PANTHER" id="PTHR11136">
    <property type="entry name" value="FOLYLPOLYGLUTAMATE SYNTHASE-RELATED"/>
    <property type="match status" value="1"/>
</dbReference>
<dbReference type="eggNOG" id="COG0285">
    <property type="taxonomic scope" value="Bacteria"/>
</dbReference>
<keyword evidence="8" id="KW-0460">Magnesium</keyword>
<keyword evidence="15" id="KW-1185">Reference proteome</keyword>
<dbReference type="GO" id="GO:0046872">
    <property type="term" value="F:metal ion binding"/>
    <property type="evidence" value="ECO:0007669"/>
    <property type="project" value="UniProtKB-KW"/>
</dbReference>
<dbReference type="InterPro" id="IPR004101">
    <property type="entry name" value="Mur_ligase_C"/>
</dbReference>
<dbReference type="STRING" id="582515.KR51_00024230"/>
<evidence type="ECO:0000313" key="15">
    <source>
        <dbReference type="Proteomes" id="UP000016960"/>
    </source>
</evidence>
<evidence type="ECO:0000256" key="9">
    <source>
        <dbReference type="ARBA" id="ARBA00030592"/>
    </source>
</evidence>
<organism evidence="14 15">
    <name type="scientific">Rubidibacter lacunae KORDI 51-2</name>
    <dbReference type="NCBI Taxonomy" id="582515"/>
    <lineage>
        <taxon>Bacteria</taxon>
        <taxon>Bacillati</taxon>
        <taxon>Cyanobacteriota</taxon>
        <taxon>Cyanophyceae</taxon>
        <taxon>Oscillatoriophycideae</taxon>
        <taxon>Chroococcales</taxon>
        <taxon>Aphanothecaceae</taxon>
        <taxon>Rubidibacter</taxon>
    </lineage>
</organism>
<keyword evidence="4 11" id="KW-0436">Ligase</keyword>
<evidence type="ECO:0000259" key="12">
    <source>
        <dbReference type="Pfam" id="PF02875"/>
    </source>
</evidence>
<evidence type="ECO:0000256" key="11">
    <source>
        <dbReference type="PIRNR" id="PIRNR001563"/>
    </source>
</evidence>
<dbReference type="PATRIC" id="fig|582515.4.peg.2732"/>
<dbReference type="InParanoid" id="U5DK98"/>
<dbReference type="FunCoup" id="U5DK98">
    <property type="interactions" value="483"/>
</dbReference>
<protein>
    <recommendedName>
        <fullName evidence="3">tetrahydrofolate synthase</fullName>
        <ecNumber evidence="3">6.3.2.17</ecNumber>
    </recommendedName>
    <alternativeName>
        <fullName evidence="9">Tetrahydrofolylpolyglutamate synthase</fullName>
    </alternativeName>
</protein>
<dbReference type="GO" id="GO:0008841">
    <property type="term" value="F:dihydrofolate synthase activity"/>
    <property type="evidence" value="ECO:0007669"/>
    <property type="project" value="TreeGrafter"/>
</dbReference>
<dbReference type="OrthoDB" id="9809356at2"/>
<dbReference type="GO" id="GO:0004326">
    <property type="term" value="F:tetrahydrofolylpolyglutamate synthase activity"/>
    <property type="evidence" value="ECO:0007669"/>
    <property type="project" value="UniProtKB-EC"/>
</dbReference>
<dbReference type="RefSeq" id="WP_022607656.1">
    <property type="nucleotide sequence ID" value="NZ_ASSJ01000058.1"/>
</dbReference>
<dbReference type="GO" id="GO:0005524">
    <property type="term" value="F:ATP binding"/>
    <property type="evidence" value="ECO:0007669"/>
    <property type="project" value="UniProtKB-KW"/>
</dbReference>
<sequence>MSVGISAEIGTLLSGYQRFGVRLGLERVQRLLADLGSPQARVPMIHVAGTNGKGSVCAYLSSVLNAAGYRVGRYTSPHLIDWTERISLNERAIAPDYLLTVIKSVCKAAGRASASDNETPTQFEVFTAAAWMYFAEQCVDVAIMEVGLGGRLDATNVKADPLVSAIVSIGRDHWQRLGPTLADIAREKAGVLKPGCPAAIGPLPPAATPAIADRIRELGCPVTWVEPAVLVSGPDRRATYNGIDYSLPLLGKVQLTNSAVAIATLQLLQGRGWSLDSDAIARGLAGARWPGRIQWTVWRDRPLLLDGAHNADAARVLREYVDTLPHPVQWTMGMLNTKDHAEIFAHLLRPGDRLYLVPVPEHQSAAPEELAAIATGICPQLASCSTYDDLAPALDAAAQAAGAIGPRHPTVLCGSLYLLGHFFARNATAYGLGQLSLNTPP</sequence>
<dbReference type="PIRSF" id="PIRSF001563">
    <property type="entry name" value="Folylpolyglu_synth"/>
    <property type="match status" value="1"/>
</dbReference>
<evidence type="ECO:0000256" key="1">
    <source>
        <dbReference type="ARBA" id="ARBA00001946"/>
    </source>
</evidence>
<dbReference type="GO" id="GO:0005737">
    <property type="term" value="C:cytoplasm"/>
    <property type="evidence" value="ECO:0007669"/>
    <property type="project" value="TreeGrafter"/>
</dbReference>
<evidence type="ECO:0000256" key="6">
    <source>
        <dbReference type="ARBA" id="ARBA00022741"/>
    </source>
</evidence>
<name>U5DK98_9CHRO</name>